<dbReference type="PROSITE" id="PS52045">
    <property type="entry name" value="NEPROSIN_PEP_CD"/>
    <property type="match status" value="1"/>
</dbReference>
<name>A0A9D4WP52_PEA</name>
<feature type="domain" description="Neprosin PEP catalytic" evidence="1">
    <location>
        <begin position="315"/>
        <end position="559"/>
    </location>
</feature>
<dbReference type="PANTHER" id="PTHR31589:SF2">
    <property type="entry name" value="ASLB (DUF239)-RELATED"/>
    <property type="match status" value="1"/>
</dbReference>
<sequence>MCRSFSWTGKSGITRKAPVAWRKVCAHKKQGGLNVMAMAEWNEAHMIRLLWNLMGHLAKDCRIEKKVEETTNLTLEAEANEGFLLMAQNEINTNDNVWYLDSGASNHMCGHKHLFKEMRKIEDGNVSFGDASKMKVKGKGTIRYLQKDGLIGSIQDVYYVPNLKTNILSLGQLTEKELQVEARTSSSLDKEIEAKLKLLNKPAVKSIKSEDGDIIDCVNIYKQPAFDHPVLKNHTIKPIPSFLLDYEPSSVRGTPNASSQVFQLWQKSGSCPKDTVPIRRIQKKDLLRAYSLERFGRKPPYVHSTTNNTNPNFTNLGVTDDYINLQNRSNAYLSTYGYNFIGASASINIWNPNVEKKGDFTTAQIWLKANNGDNFESVEAGWMRDSYHTTGCFDVTCAGFVHVGSSTALGATVGPYSSQFNQQYEIAIGIYWDEDGNWWLNIKNGTVIGYWPAELLGNLRHSATVVQWGGQVYSDKVKKAPPHTSTQMGSGDSADGRFGFACYMSNVRIKDYSGFHKYPEFVNTNADEPYCYNAINDVEYGKFPVFYFGGLGRKPPYCP</sequence>
<dbReference type="AlphaFoldDB" id="A0A9D4WP52"/>
<dbReference type="InterPro" id="IPR004314">
    <property type="entry name" value="Neprosin"/>
</dbReference>
<dbReference type="InterPro" id="IPR053168">
    <property type="entry name" value="Glutamic_endopeptidase"/>
</dbReference>
<evidence type="ECO:0000313" key="3">
    <source>
        <dbReference type="Proteomes" id="UP001058974"/>
    </source>
</evidence>
<evidence type="ECO:0000259" key="1">
    <source>
        <dbReference type="PROSITE" id="PS52045"/>
    </source>
</evidence>
<dbReference type="Proteomes" id="UP001058974">
    <property type="component" value="Chromosome 5"/>
</dbReference>
<proteinExistence type="predicted"/>
<evidence type="ECO:0000313" key="2">
    <source>
        <dbReference type="EMBL" id="KAI5404101.1"/>
    </source>
</evidence>
<organism evidence="2 3">
    <name type="scientific">Pisum sativum</name>
    <name type="common">Garden pea</name>
    <name type="synonym">Lathyrus oleraceus</name>
    <dbReference type="NCBI Taxonomy" id="3888"/>
    <lineage>
        <taxon>Eukaryota</taxon>
        <taxon>Viridiplantae</taxon>
        <taxon>Streptophyta</taxon>
        <taxon>Embryophyta</taxon>
        <taxon>Tracheophyta</taxon>
        <taxon>Spermatophyta</taxon>
        <taxon>Magnoliopsida</taxon>
        <taxon>eudicotyledons</taxon>
        <taxon>Gunneridae</taxon>
        <taxon>Pentapetalae</taxon>
        <taxon>rosids</taxon>
        <taxon>fabids</taxon>
        <taxon>Fabales</taxon>
        <taxon>Fabaceae</taxon>
        <taxon>Papilionoideae</taxon>
        <taxon>50 kb inversion clade</taxon>
        <taxon>NPAAA clade</taxon>
        <taxon>Hologalegina</taxon>
        <taxon>IRL clade</taxon>
        <taxon>Fabeae</taxon>
        <taxon>Lathyrus</taxon>
    </lineage>
</organism>
<accession>A0A9D4WP52</accession>
<dbReference type="Pfam" id="PF03080">
    <property type="entry name" value="Neprosin"/>
    <property type="match status" value="1"/>
</dbReference>
<dbReference type="Gramene" id="Psat05G0129600-T1">
    <property type="protein sequence ID" value="KAI5404101.1"/>
    <property type="gene ID" value="KIW84_051296"/>
</dbReference>
<reference evidence="2 3" key="1">
    <citation type="journal article" date="2022" name="Nat. Genet.">
        <title>Improved pea reference genome and pan-genome highlight genomic features and evolutionary characteristics.</title>
        <authorList>
            <person name="Yang T."/>
            <person name="Liu R."/>
            <person name="Luo Y."/>
            <person name="Hu S."/>
            <person name="Wang D."/>
            <person name="Wang C."/>
            <person name="Pandey M.K."/>
            <person name="Ge S."/>
            <person name="Xu Q."/>
            <person name="Li N."/>
            <person name="Li G."/>
            <person name="Huang Y."/>
            <person name="Saxena R.K."/>
            <person name="Ji Y."/>
            <person name="Li M."/>
            <person name="Yan X."/>
            <person name="He Y."/>
            <person name="Liu Y."/>
            <person name="Wang X."/>
            <person name="Xiang C."/>
            <person name="Varshney R.K."/>
            <person name="Ding H."/>
            <person name="Gao S."/>
            <person name="Zong X."/>
        </authorList>
    </citation>
    <scope>NUCLEOTIDE SEQUENCE [LARGE SCALE GENOMIC DNA]</scope>
    <source>
        <strain evidence="2 3">cv. Zhongwan 6</strain>
    </source>
</reference>
<dbReference type="PANTHER" id="PTHR31589">
    <property type="entry name" value="PROTEIN, PUTATIVE (DUF239)-RELATED-RELATED"/>
    <property type="match status" value="1"/>
</dbReference>
<dbReference type="InterPro" id="IPR025521">
    <property type="entry name" value="Neprosin_propep"/>
</dbReference>
<dbReference type="Pfam" id="PF14365">
    <property type="entry name" value="Neprosin_AP"/>
    <property type="match status" value="1"/>
</dbReference>
<dbReference type="Pfam" id="PF22936">
    <property type="entry name" value="Pol_BBD"/>
    <property type="match status" value="1"/>
</dbReference>
<keyword evidence="3" id="KW-1185">Reference proteome</keyword>
<dbReference type="EMBL" id="JAMSHJ010000005">
    <property type="protein sequence ID" value="KAI5404101.1"/>
    <property type="molecule type" value="Genomic_DNA"/>
</dbReference>
<comment type="caution">
    <text evidence="2">The sequence shown here is derived from an EMBL/GenBank/DDBJ whole genome shotgun (WGS) entry which is preliminary data.</text>
</comment>
<protein>
    <recommendedName>
        <fullName evidence="1">Neprosin PEP catalytic domain-containing protein</fullName>
    </recommendedName>
</protein>
<dbReference type="InterPro" id="IPR054722">
    <property type="entry name" value="PolX-like_BBD"/>
</dbReference>
<gene>
    <name evidence="2" type="ORF">KIW84_051296</name>
</gene>